<dbReference type="EMBL" id="JAARLZ010000013">
    <property type="protein sequence ID" value="NII08618.1"/>
    <property type="molecule type" value="Genomic_DNA"/>
</dbReference>
<accession>A0A7X5UEA1</accession>
<keyword evidence="4" id="KW-0281">Fimbrium</keyword>
<evidence type="ECO:0000256" key="1">
    <source>
        <dbReference type="ARBA" id="ARBA00004561"/>
    </source>
</evidence>
<keyword evidence="3 5" id="KW-0732">Signal</keyword>
<dbReference type="PANTHER" id="PTHR33420">
    <property type="entry name" value="FIMBRIAL SUBUNIT ELFA-RELATED"/>
    <property type="match status" value="1"/>
</dbReference>
<feature type="signal peptide" evidence="5">
    <location>
        <begin position="1"/>
        <end position="29"/>
    </location>
</feature>
<dbReference type="Proteomes" id="UP000490980">
    <property type="component" value="Unassembled WGS sequence"/>
</dbReference>
<evidence type="ECO:0000256" key="5">
    <source>
        <dbReference type="SAM" id="SignalP"/>
    </source>
</evidence>
<feature type="chain" id="PRO_5030775423" description="Fimbrial-type adhesion domain-containing protein" evidence="5">
    <location>
        <begin position="30"/>
        <end position="339"/>
    </location>
</feature>
<gene>
    <name evidence="7" type="ORF">HBF25_19715</name>
</gene>
<comment type="subcellular location">
    <subcellularLocation>
        <location evidence="1">Fimbrium</location>
    </subcellularLocation>
</comment>
<evidence type="ECO:0000259" key="6">
    <source>
        <dbReference type="Pfam" id="PF00419"/>
    </source>
</evidence>
<evidence type="ECO:0000256" key="2">
    <source>
        <dbReference type="ARBA" id="ARBA00006671"/>
    </source>
</evidence>
<comment type="caution">
    <text evidence="7">The sequence shown here is derived from an EMBL/GenBank/DDBJ whole genome shotgun (WGS) entry which is preliminary data.</text>
</comment>
<proteinExistence type="inferred from homology"/>
<evidence type="ECO:0000313" key="8">
    <source>
        <dbReference type="Proteomes" id="UP000490980"/>
    </source>
</evidence>
<dbReference type="InterPro" id="IPR036937">
    <property type="entry name" value="Adhesion_dom_fimbrial_sf"/>
</dbReference>
<keyword evidence="8" id="KW-1185">Reference proteome</keyword>
<evidence type="ECO:0000313" key="7">
    <source>
        <dbReference type="EMBL" id="NII08618.1"/>
    </source>
</evidence>
<comment type="similarity">
    <text evidence="2">Belongs to the fimbrial protein family.</text>
</comment>
<feature type="domain" description="Fimbrial-type adhesion" evidence="6">
    <location>
        <begin position="205"/>
        <end position="338"/>
    </location>
</feature>
<dbReference type="PANTHER" id="PTHR33420:SF3">
    <property type="entry name" value="FIMBRIAL SUBUNIT ELFA"/>
    <property type="match status" value="1"/>
</dbReference>
<dbReference type="InterPro" id="IPR008966">
    <property type="entry name" value="Adhesion_dom_sf"/>
</dbReference>
<name>A0A7X5UEA1_9GAMM</name>
<sequence>MMLRRFHLANRFIASIVAGLVSAPMKSMACTSASTGGSYGDRITIAAIDADAPTTRVLKGWSLLTGRGQDHYFSGCSLTERVAIFSRGEGILRPVSIVPNEGYWYTGYEMTPSSPLLIFRLVTHVGSVPGGGASVPVTNLSSILNPGEVPSAGNVFTSRGAYLEYAVVGRGAAMTSVPDRLAVTFTTTPQDYPGISIPSGLRLAVNVTQPTCRLSQVSFRLPDIAASELSAPGPAANTARFTVGLHCDGDGRSLRLTMKDALNPGNFGTELSPAADSTAQGVLLQLLRDDRPIAMNTSWSTPSIKGDSLLTFASRYFRKPVPLLSGSIGAQAMLTLDYN</sequence>
<dbReference type="SUPFAM" id="SSF49401">
    <property type="entry name" value="Bacterial adhesins"/>
    <property type="match status" value="1"/>
</dbReference>
<dbReference type="InterPro" id="IPR000259">
    <property type="entry name" value="Adhesion_dom_fimbrial"/>
</dbReference>
<reference evidence="7 8" key="1">
    <citation type="submission" date="2020-03" db="EMBL/GenBank/DDBJ databases">
        <authorList>
            <person name="Lai Q."/>
        </authorList>
    </citation>
    <scope>NUCLEOTIDE SEQUENCE [LARGE SCALE GENOMIC DNA]</scope>
    <source>
        <strain evidence="7 8">CCUG 25036</strain>
    </source>
</reference>
<protein>
    <recommendedName>
        <fullName evidence="6">Fimbrial-type adhesion domain-containing protein</fullName>
    </recommendedName>
</protein>
<evidence type="ECO:0000256" key="3">
    <source>
        <dbReference type="ARBA" id="ARBA00022729"/>
    </source>
</evidence>
<dbReference type="AlphaFoldDB" id="A0A7X5UEA1"/>
<dbReference type="GO" id="GO:0009289">
    <property type="term" value="C:pilus"/>
    <property type="evidence" value="ECO:0007669"/>
    <property type="project" value="UniProtKB-SubCell"/>
</dbReference>
<dbReference type="Gene3D" id="2.60.40.1090">
    <property type="entry name" value="Fimbrial-type adhesion domain"/>
    <property type="match status" value="1"/>
</dbReference>
<dbReference type="InterPro" id="IPR050263">
    <property type="entry name" value="Bact_Fimbrial_Adh_Pro"/>
</dbReference>
<dbReference type="GO" id="GO:0043709">
    <property type="term" value="P:cell adhesion involved in single-species biofilm formation"/>
    <property type="evidence" value="ECO:0007669"/>
    <property type="project" value="TreeGrafter"/>
</dbReference>
<evidence type="ECO:0000256" key="4">
    <source>
        <dbReference type="ARBA" id="ARBA00023263"/>
    </source>
</evidence>
<dbReference type="Pfam" id="PF00419">
    <property type="entry name" value="Fimbrial"/>
    <property type="match status" value="1"/>
</dbReference>
<organism evidence="7 8">
    <name type="scientific">Luteibacter anthropi</name>
    <dbReference type="NCBI Taxonomy" id="564369"/>
    <lineage>
        <taxon>Bacteria</taxon>
        <taxon>Pseudomonadati</taxon>
        <taxon>Pseudomonadota</taxon>
        <taxon>Gammaproteobacteria</taxon>
        <taxon>Lysobacterales</taxon>
        <taxon>Rhodanobacteraceae</taxon>
        <taxon>Luteibacter</taxon>
    </lineage>
</organism>
<dbReference type="RefSeq" id="WP_166951740.1">
    <property type="nucleotide sequence ID" value="NZ_JAARLZ010000013.1"/>
</dbReference>